<feature type="region of interest" description="Disordered" evidence="1">
    <location>
        <begin position="52"/>
        <end position="96"/>
    </location>
</feature>
<evidence type="ECO:0000256" key="1">
    <source>
        <dbReference type="SAM" id="MobiDB-lite"/>
    </source>
</evidence>
<protein>
    <submittedName>
        <fullName evidence="2">Uncharacterized protein</fullName>
    </submittedName>
</protein>
<accession>A0AAD8WMI9</accession>
<dbReference type="Proteomes" id="UP001231189">
    <property type="component" value="Unassembled WGS sequence"/>
</dbReference>
<gene>
    <name evidence="2" type="ORF">QYE76_056131</name>
</gene>
<evidence type="ECO:0000313" key="3">
    <source>
        <dbReference type="Proteomes" id="UP001231189"/>
    </source>
</evidence>
<sequence length="273" mass="30989">MKFGLDLLQELVRSYLNNRYEEETSIARGGEEQLDVKMDVELDKEMDMKISHGRARKERETCARREDEVQAGPAPGQTGRHAGPVRPGRPGSRRIHPCAARRCQPERFCDNPVATRSRFEPASPENKDVADLMTWREYEALRNEMRREFRAQDDELRGTVQGISQKLDATSATVTTMRDQMTDIQRSLIDLRLAVENLTAQQQQQQQQDEEDPDLQDDAHNARGAPRGNRPRGFAELRRPGRGFEEEDGLGKPKFSIPKFEGGADLKNTSLGS</sequence>
<keyword evidence="3" id="KW-1185">Reference proteome</keyword>
<dbReference type="AlphaFoldDB" id="A0AAD8WMI9"/>
<evidence type="ECO:0000313" key="2">
    <source>
        <dbReference type="EMBL" id="KAK1667972.1"/>
    </source>
</evidence>
<comment type="caution">
    <text evidence="2">The sequence shown here is derived from an EMBL/GenBank/DDBJ whole genome shotgun (WGS) entry which is preliminary data.</text>
</comment>
<reference evidence="2" key="1">
    <citation type="submission" date="2023-07" db="EMBL/GenBank/DDBJ databases">
        <title>A chromosome-level genome assembly of Lolium multiflorum.</title>
        <authorList>
            <person name="Chen Y."/>
            <person name="Copetti D."/>
            <person name="Kolliker R."/>
            <person name="Studer B."/>
        </authorList>
    </citation>
    <scope>NUCLEOTIDE SEQUENCE</scope>
    <source>
        <strain evidence="2">02402/16</strain>
        <tissue evidence="2">Leaf</tissue>
    </source>
</reference>
<feature type="region of interest" description="Disordered" evidence="1">
    <location>
        <begin position="199"/>
        <end position="273"/>
    </location>
</feature>
<feature type="compositionally biased region" description="Basic and acidic residues" evidence="1">
    <location>
        <begin position="57"/>
        <end position="68"/>
    </location>
</feature>
<proteinExistence type="predicted"/>
<feature type="compositionally biased region" description="Low complexity" evidence="1">
    <location>
        <begin position="222"/>
        <end position="232"/>
    </location>
</feature>
<dbReference type="EMBL" id="JAUUTY010000003">
    <property type="protein sequence ID" value="KAK1667972.1"/>
    <property type="molecule type" value="Genomic_DNA"/>
</dbReference>
<name>A0AAD8WMI9_LOLMU</name>
<organism evidence="2 3">
    <name type="scientific">Lolium multiflorum</name>
    <name type="common">Italian ryegrass</name>
    <name type="synonym">Lolium perenne subsp. multiflorum</name>
    <dbReference type="NCBI Taxonomy" id="4521"/>
    <lineage>
        <taxon>Eukaryota</taxon>
        <taxon>Viridiplantae</taxon>
        <taxon>Streptophyta</taxon>
        <taxon>Embryophyta</taxon>
        <taxon>Tracheophyta</taxon>
        <taxon>Spermatophyta</taxon>
        <taxon>Magnoliopsida</taxon>
        <taxon>Liliopsida</taxon>
        <taxon>Poales</taxon>
        <taxon>Poaceae</taxon>
        <taxon>BOP clade</taxon>
        <taxon>Pooideae</taxon>
        <taxon>Poodae</taxon>
        <taxon>Poeae</taxon>
        <taxon>Poeae Chloroplast Group 2 (Poeae type)</taxon>
        <taxon>Loliodinae</taxon>
        <taxon>Loliinae</taxon>
        <taxon>Lolium</taxon>
    </lineage>
</organism>
<feature type="compositionally biased region" description="Basic and acidic residues" evidence="1">
    <location>
        <begin position="233"/>
        <end position="244"/>
    </location>
</feature>